<dbReference type="NCBIfam" id="TIGR00861">
    <property type="entry name" value="MIP"/>
    <property type="match status" value="1"/>
</dbReference>
<keyword evidence="10" id="KW-1185">Reference proteome</keyword>
<dbReference type="InterPro" id="IPR050363">
    <property type="entry name" value="MIP/Aquaporin"/>
</dbReference>
<dbReference type="EMBL" id="FWXK01000002">
    <property type="protein sequence ID" value="SMC32851.1"/>
    <property type="molecule type" value="Genomic_DNA"/>
</dbReference>
<dbReference type="GO" id="GO:0015254">
    <property type="term" value="F:glycerol channel activity"/>
    <property type="evidence" value="ECO:0007669"/>
    <property type="project" value="TreeGrafter"/>
</dbReference>
<dbReference type="InterPro" id="IPR000425">
    <property type="entry name" value="MIP"/>
</dbReference>
<dbReference type="PANTHER" id="PTHR43829">
    <property type="entry name" value="AQUAPORIN OR AQUAGLYCEROPORIN RELATED"/>
    <property type="match status" value="1"/>
</dbReference>
<feature type="transmembrane region" description="Helical" evidence="8">
    <location>
        <begin position="82"/>
        <end position="104"/>
    </location>
</feature>
<dbReference type="InterPro" id="IPR022357">
    <property type="entry name" value="MIP_CS"/>
</dbReference>
<dbReference type="SUPFAM" id="SSF81338">
    <property type="entry name" value="Aquaporin-like"/>
    <property type="match status" value="1"/>
</dbReference>
<keyword evidence="6 8" id="KW-0472">Membrane</keyword>
<feature type="transmembrane region" description="Helical" evidence="8">
    <location>
        <begin position="39"/>
        <end position="61"/>
    </location>
</feature>
<keyword evidence="4 7" id="KW-0812">Transmembrane</keyword>
<dbReference type="PROSITE" id="PS00221">
    <property type="entry name" value="MIP"/>
    <property type="match status" value="1"/>
</dbReference>
<reference evidence="10" key="1">
    <citation type="submission" date="2017-04" db="EMBL/GenBank/DDBJ databases">
        <authorList>
            <person name="Varghese N."/>
            <person name="Submissions S."/>
        </authorList>
    </citation>
    <scope>NUCLEOTIDE SEQUENCE [LARGE SCALE GENOMIC DNA]</scope>
    <source>
        <strain evidence="10">DSM 21500</strain>
    </source>
</reference>
<dbReference type="PANTHER" id="PTHR43829:SF9">
    <property type="entry name" value="AQUAPORIN-9"/>
    <property type="match status" value="1"/>
</dbReference>
<dbReference type="STRING" id="371602.SAMN04487984_0489"/>
<evidence type="ECO:0000256" key="6">
    <source>
        <dbReference type="ARBA" id="ARBA00023136"/>
    </source>
</evidence>
<gene>
    <name evidence="9" type="ORF">SAMN04487984_0489</name>
</gene>
<dbReference type="Proteomes" id="UP000243884">
    <property type="component" value="Unassembled WGS sequence"/>
</dbReference>
<evidence type="ECO:0000313" key="10">
    <source>
        <dbReference type="Proteomes" id="UP000243884"/>
    </source>
</evidence>
<feature type="transmembrane region" description="Helical" evidence="8">
    <location>
        <begin position="163"/>
        <end position="184"/>
    </location>
</feature>
<evidence type="ECO:0000256" key="1">
    <source>
        <dbReference type="ARBA" id="ARBA00004141"/>
    </source>
</evidence>
<proteinExistence type="inferred from homology"/>
<evidence type="ECO:0000256" key="5">
    <source>
        <dbReference type="ARBA" id="ARBA00022989"/>
    </source>
</evidence>
<dbReference type="AlphaFoldDB" id="A0A1W1YAK5"/>
<dbReference type="PRINTS" id="PR00783">
    <property type="entry name" value="MINTRINSICP"/>
</dbReference>
<dbReference type="GO" id="GO:0005886">
    <property type="term" value="C:plasma membrane"/>
    <property type="evidence" value="ECO:0007669"/>
    <property type="project" value="TreeGrafter"/>
</dbReference>
<evidence type="ECO:0000313" key="9">
    <source>
        <dbReference type="EMBL" id="SMC32851.1"/>
    </source>
</evidence>
<evidence type="ECO:0000256" key="4">
    <source>
        <dbReference type="ARBA" id="ARBA00022692"/>
    </source>
</evidence>
<keyword evidence="3 7" id="KW-0813">Transport</keyword>
<evidence type="ECO:0000256" key="7">
    <source>
        <dbReference type="RuleBase" id="RU000477"/>
    </source>
</evidence>
<feature type="transmembrane region" description="Helical" evidence="8">
    <location>
        <begin position="213"/>
        <end position="233"/>
    </location>
</feature>
<evidence type="ECO:0000256" key="8">
    <source>
        <dbReference type="SAM" id="Phobius"/>
    </source>
</evidence>
<name>A0A1W1YAK5_9LACT</name>
<accession>A0A1W1YAK5</accession>
<organism evidence="9 10">
    <name type="scientific">Aerococcus suis</name>
    <dbReference type="NCBI Taxonomy" id="371602"/>
    <lineage>
        <taxon>Bacteria</taxon>
        <taxon>Bacillati</taxon>
        <taxon>Bacillota</taxon>
        <taxon>Bacilli</taxon>
        <taxon>Lactobacillales</taxon>
        <taxon>Aerococcaceae</taxon>
        <taxon>Aerococcus</taxon>
    </lineage>
</organism>
<evidence type="ECO:0000256" key="2">
    <source>
        <dbReference type="ARBA" id="ARBA00006175"/>
    </source>
</evidence>
<protein>
    <submittedName>
        <fullName evidence="9">Glycerol uptake facilitator protein</fullName>
    </submittedName>
</protein>
<comment type="subcellular location">
    <subcellularLocation>
        <location evidence="1">Membrane</location>
        <topology evidence="1">Multi-pass membrane protein</topology>
    </subcellularLocation>
</comment>
<dbReference type="CDD" id="cd00333">
    <property type="entry name" value="MIP"/>
    <property type="match status" value="1"/>
</dbReference>
<dbReference type="InterPro" id="IPR023271">
    <property type="entry name" value="Aquaporin-like"/>
</dbReference>
<keyword evidence="5 8" id="KW-1133">Transmembrane helix</keyword>
<dbReference type="RefSeq" id="WP_084098172.1">
    <property type="nucleotide sequence ID" value="NZ_FWXK01000002.1"/>
</dbReference>
<sequence length="234" mass="24443">MQGFIGELIGTFVLVLLGDGVVAGVTLNKSKAQDTGWLLITLGWGLAVTMGVYVSGFLSLAHLNPAVTLAFAINGTFPWAEVVPYIAGQMIGAFLGALVVWLNYYPHFKETPDSEAILGIFSTGPAIRSTGWNLVSEIIGTAVLVMGIMAMDPNKIVSGVGPMVVGIIITSIGMSLGGTTGYALNPARDLGPRIAHAVLPIANKGDSDWGYSWIPIVGPIIGAVIAAMIYLMVL</sequence>
<dbReference type="OrthoDB" id="9807293at2"/>
<comment type="similarity">
    <text evidence="2 7">Belongs to the MIP/aquaporin (TC 1.A.8) family.</text>
</comment>
<dbReference type="PRINTS" id="PR02019">
    <property type="entry name" value="AQUAPORIN7"/>
</dbReference>
<dbReference type="Gene3D" id="1.20.1080.10">
    <property type="entry name" value="Glycerol uptake facilitator protein"/>
    <property type="match status" value="1"/>
</dbReference>
<dbReference type="Pfam" id="PF00230">
    <property type="entry name" value="MIP"/>
    <property type="match status" value="1"/>
</dbReference>
<evidence type="ECO:0000256" key="3">
    <source>
        <dbReference type="ARBA" id="ARBA00022448"/>
    </source>
</evidence>